<dbReference type="EMBL" id="JBHRTA010000035">
    <property type="protein sequence ID" value="MFC3198215.1"/>
    <property type="molecule type" value="Genomic_DNA"/>
</dbReference>
<evidence type="ECO:0000313" key="2">
    <source>
        <dbReference type="Proteomes" id="UP001595526"/>
    </source>
</evidence>
<gene>
    <name evidence="1" type="ORF">ACFOET_11390</name>
</gene>
<proteinExistence type="predicted"/>
<sequence>MKSALRKAGDDYGINLTDRQIIMIDASIRVLKAMGEAIGNG</sequence>
<comment type="caution">
    <text evidence="1">The sequence shown here is derived from an EMBL/GenBank/DDBJ whole genome shotgun (WGS) entry which is preliminary data.</text>
</comment>
<name>A0ABV7JJH7_9SPHI</name>
<organism evidence="1 2">
    <name type="scientific">Parapedobacter deserti</name>
    <dbReference type="NCBI Taxonomy" id="1912957"/>
    <lineage>
        <taxon>Bacteria</taxon>
        <taxon>Pseudomonadati</taxon>
        <taxon>Bacteroidota</taxon>
        <taxon>Sphingobacteriia</taxon>
        <taxon>Sphingobacteriales</taxon>
        <taxon>Sphingobacteriaceae</taxon>
        <taxon>Parapedobacter</taxon>
    </lineage>
</organism>
<dbReference type="Proteomes" id="UP001595526">
    <property type="component" value="Unassembled WGS sequence"/>
</dbReference>
<keyword evidence="2" id="KW-1185">Reference proteome</keyword>
<accession>A0ABV7JJH7</accession>
<dbReference type="RefSeq" id="WP_379022658.1">
    <property type="nucleotide sequence ID" value="NZ_JBHRTA010000035.1"/>
</dbReference>
<protein>
    <submittedName>
        <fullName evidence="1">Uncharacterized protein</fullName>
    </submittedName>
</protein>
<reference evidence="2" key="1">
    <citation type="journal article" date="2019" name="Int. J. Syst. Evol. Microbiol.">
        <title>The Global Catalogue of Microorganisms (GCM) 10K type strain sequencing project: providing services to taxonomists for standard genome sequencing and annotation.</title>
        <authorList>
            <consortium name="The Broad Institute Genomics Platform"/>
            <consortium name="The Broad Institute Genome Sequencing Center for Infectious Disease"/>
            <person name="Wu L."/>
            <person name="Ma J."/>
        </authorList>
    </citation>
    <scope>NUCLEOTIDE SEQUENCE [LARGE SCALE GENOMIC DNA]</scope>
    <source>
        <strain evidence="2">KCTC 52416</strain>
    </source>
</reference>
<evidence type="ECO:0000313" key="1">
    <source>
        <dbReference type="EMBL" id="MFC3198215.1"/>
    </source>
</evidence>